<keyword evidence="4 8" id="KW-0812">Transmembrane</keyword>
<evidence type="ECO:0000256" key="2">
    <source>
        <dbReference type="ARBA" id="ARBA00007965"/>
    </source>
</evidence>
<protein>
    <submittedName>
        <fullName evidence="9">Nucleobase transporter</fullName>
    </submittedName>
</protein>
<evidence type="ECO:0000313" key="9">
    <source>
        <dbReference type="EMBL" id="ESL09448.1"/>
    </source>
</evidence>
<feature type="region of interest" description="Disordered" evidence="7">
    <location>
        <begin position="230"/>
        <end position="251"/>
    </location>
</feature>
<feature type="transmembrane region" description="Helical" evidence="8">
    <location>
        <begin position="63"/>
        <end position="83"/>
    </location>
</feature>
<keyword evidence="6 8" id="KW-0472">Membrane</keyword>
<dbReference type="Proteomes" id="UP000031737">
    <property type="component" value="Unassembled WGS sequence"/>
</dbReference>
<reference evidence="9 10" key="1">
    <citation type="submission" date="2013-07" db="EMBL/GenBank/DDBJ databases">
        <authorList>
            <person name="Stoco P.H."/>
            <person name="Wagner G."/>
            <person name="Gerber A."/>
            <person name="Zaha A."/>
            <person name="Thompson C."/>
            <person name="Bartholomeu D.C."/>
            <person name="Luckemeyer D.D."/>
            <person name="Bahia D."/>
            <person name="Loreto E."/>
            <person name="Prestes E.B."/>
            <person name="Lima F.M."/>
            <person name="Rodrigues-Luiz G."/>
            <person name="Vallejo G.A."/>
            <person name="Filho J.F."/>
            <person name="Monteiro K.M."/>
            <person name="Tyler K.M."/>
            <person name="de Almeida L.G."/>
            <person name="Ortiz M.F."/>
            <person name="Siervo M.A."/>
            <person name="de Moraes M.H."/>
            <person name="Cunha O.L."/>
            <person name="Mendonca-Neto R."/>
            <person name="Silva R."/>
            <person name="Teixeira S.M."/>
            <person name="Murta S.M."/>
            <person name="Sincero T.C."/>
            <person name="Mendes T.A."/>
            <person name="Urmenyi T.P."/>
            <person name="Silva V.G."/>
            <person name="da Rocha W.D."/>
            <person name="Andersson B."/>
            <person name="Romanha A.J."/>
            <person name="Steindel M."/>
            <person name="de Vasconcelos A.T."/>
            <person name="Grisard E.C."/>
        </authorList>
    </citation>
    <scope>NUCLEOTIDE SEQUENCE [LARGE SCALE GENOMIC DNA]</scope>
    <source>
        <strain evidence="9 10">SC58</strain>
    </source>
</reference>
<dbReference type="InterPro" id="IPR034764">
    <property type="entry name" value="ENT1/ENT2"/>
</dbReference>
<evidence type="ECO:0000256" key="3">
    <source>
        <dbReference type="ARBA" id="ARBA00022448"/>
    </source>
</evidence>
<dbReference type="GO" id="GO:0005886">
    <property type="term" value="C:plasma membrane"/>
    <property type="evidence" value="ECO:0007669"/>
    <property type="project" value="TreeGrafter"/>
</dbReference>
<dbReference type="EMBL" id="AUPL01002829">
    <property type="protein sequence ID" value="ESL09448.1"/>
    <property type="molecule type" value="Genomic_DNA"/>
</dbReference>
<feature type="transmembrane region" description="Helical" evidence="8">
    <location>
        <begin position="12"/>
        <end position="38"/>
    </location>
</feature>
<dbReference type="PANTHER" id="PTHR10332:SF10">
    <property type="entry name" value="EQUILIBRATIVE NUCLEOSIDE TRANSPORTER 4"/>
    <property type="match status" value="1"/>
</dbReference>
<keyword evidence="3" id="KW-0813">Transport</keyword>
<evidence type="ECO:0000256" key="7">
    <source>
        <dbReference type="SAM" id="MobiDB-lite"/>
    </source>
</evidence>
<organism evidence="9 10">
    <name type="scientific">Trypanosoma rangeli SC58</name>
    <dbReference type="NCBI Taxonomy" id="429131"/>
    <lineage>
        <taxon>Eukaryota</taxon>
        <taxon>Discoba</taxon>
        <taxon>Euglenozoa</taxon>
        <taxon>Kinetoplastea</taxon>
        <taxon>Metakinetoplastina</taxon>
        <taxon>Trypanosomatida</taxon>
        <taxon>Trypanosomatidae</taxon>
        <taxon>Trypanosoma</taxon>
        <taxon>Herpetosoma</taxon>
    </lineage>
</organism>
<dbReference type="OrthoDB" id="269989at2759"/>
<feature type="transmembrane region" description="Helical" evidence="8">
    <location>
        <begin position="155"/>
        <end position="174"/>
    </location>
</feature>
<evidence type="ECO:0000313" key="10">
    <source>
        <dbReference type="Proteomes" id="UP000031737"/>
    </source>
</evidence>
<feature type="transmembrane region" description="Helical" evidence="8">
    <location>
        <begin position="284"/>
        <end position="302"/>
    </location>
</feature>
<gene>
    <name evidence="9" type="ORF">TRSC58_02829</name>
</gene>
<dbReference type="VEuPathDB" id="TriTrypDB:TRSC58_02829"/>
<dbReference type="InterPro" id="IPR002259">
    <property type="entry name" value="Eqnu_transpt"/>
</dbReference>
<feature type="transmembrane region" description="Helical" evidence="8">
    <location>
        <begin position="194"/>
        <end position="213"/>
    </location>
</feature>
<feature type="transmembrane region" description="Helical" evidence="8">
    <location>
        <begin position="95"/>
        <end position="116"/>
    </location>
</feature>
<sequence>MGLSSERFGRAYTYAAAFFCGISMLLPINAIFSAPLYVMNYYRYVMHDPDAVAEYKNFWDNSLTYYTMIVLVTSLIVEPLTLSKSFRRVPLRLRMMSALCILWLEIVVLMVVPAVGASEGGAVATIVIAGFTSALGKSVFETTAYGLFGAFPSRFMITLMGGIGVAGVLTSVLQLIVKAALPENYEGIRTQSKIFYGLVVGMHGVTFVLLALLQWVPFARRCTDALSGSKHTAEDGKEAQTPNANQEACPDVENRDAVKDSHANGDDDAERLANTNILYVLKHVYPMLIACAFNFFVTLYLFPTIVVSVDASDYWYGTVAVAIFNFTDVIGRFAPSLKCLWPPRWVVVAASFARAVFIPLLILSSYHYIPTFTFNYIMMVLFGLSNGFVGVLTLTFGPLSEGLTTTGQRFVAGTMLGIAILTGGSIGTALSIMTQTLRE</sequence>
<feature type="transmembrane region" description="Helical" evidence="8">
    <location>
        <begin position="410"/>
        <end position="433"/>
    </location>
</feature>
<dbReference type="AlphaFoldDB" id="A0A061J209"/>
<dbReference type="PRINTS" id="PR01130">
    <property type="entry name" value="DERENTRNSPRT"/>
</dbReference>
<feature type="transmembrane region" description="Helical" evidence="8">
    <location>
        <begin position="314"/>
        <end position="333"/>
    </location>
</feature>
<accession>A0A061J209</accession>
<comment type="similarity">
    <text evidence="2">Belongs to the SLC29A/ENT transporter (TC 2.A.57) family.</text>
</comment>
<keyword evidence="5 8" id="KW-1133">Transmembrane helix</keyword>
<comment type="caution">
    <text evidence="9">The sequence shown here is derived from an EMBL/GenBank/DDBJ whole genome shotgun (WGS) entry which is preliminary data.</text>
</comment>
<evidence type="ECO:0000256" key="8">
    <source>
        <dbReference type="SAM" id="Phobius"/>
    </source>
</evidence>
<keyword evidence="10" id="KW-1185">Reference proteome</keyword>
<proteinExistence type="inferred from homology"/>
<comment type="subcellular location">
    <subcellularLocation>
        <location evidence="1">Membrane</location>
        <topology evidence="1">Multi-pass membrane protein</topology>
    </subcellularLocation>
</comment>
<dbReference type="Pfam" id="PF01733">
    <property type="entry name" value="Nucleoside_tran"/>
    <property type="match status" value="1"/>
</dbReference>
<evidence type="ECO:0000256" key="6">
    <source>
        <dbReference type="ARBA" id="ARBA00023136"/>
    </source>
</evidence>
<feature type="transmembrane region" description="Helical" evidence="8">
    <location>
        <begin position="375"/>
        <end position="398"/>
    </location>
</feature>
<evidence type="ECO:0000256" key="4">
    <source>
        <dbReference type="ARBA" id="ARBA00022692"/>
    </source>
</evidence>
<dbReference type="GO" id="GO:0005337">
    <property type="term" value="F:nucleoside transmembrane transporter activity"/>
    <property type="evidence" value="ECO:0007669"/>
    <property type="project" value="InterPro"/>
</dbReference>
<dbReference type="NCBIfam" id="TIGR00939">
    <property type="entry name" value="2a57"/>
    <property type="match status" value="1"/>
</dbReference>
<dbReference type="PANTHER" id="PTHR10332">
    <property type="entry name" value="EQUILIBRATIVE NUCLEOSIDE TRANSPORTER"/>
    <property type="match status" value="1"/>
</dbReference>
<feature type="transmembrane region" description="Helical" evidence="8">
    <location>
        <begin position="345"/>
        <end position="369"/>
    </location>
</feature>
<evidence type="ECO:0000256" key="5">
    <source>
        <dbReference type="ARBA" id="ARBA00022989"/>
    </source>
</evidence>
<name>A0A061J209_TRYRA</name>
<evidence type="ECO:0000256" key="1">
    <source>
        <dbReference type="ARBA" id="ARBA00004141"/>
    </source>
</evidence>